<accession>A0A3E0WU26</accession>
<evidence type="ECO:0000313" key="2">
    <source>
        <dbReference type="EMBL" id="RFA36484.1"/>
    </source>
</evidence>
<protein>
    <submittedName>
        <fullName evidence="2">Uncharacterized protein</fullName>
    </submittedName>
</protein>
<dbReference type="Proteomes" id="UP000256763">
    <property type="component" value="Unassembled WGS sequence"/>
</dbReference>
<name>A0A3E0WU26_9GAMM</name>
<reference evidence="3" key="1">
    <citation type="submission" date="2017-05" db="EMBL/GenBank/DDBJ databases">
        <authorList>
            <person name="Sharma S."/>
            <person name="Sidhu C."/>
            <person name="Pinnaka A.K."/>
        </authorList>
    </citation>
    <scope>NUCLEOTIDE SEQUENCE [LARGE SCALE GENOMIC DNA]</scope>
    <source>
        <strain evidence="3">AK93</strain>
    </source>
</reference>
<keyword evidence="3" id="KW-1185">Reference proteome</keyword>
<feature type="region of interest" description="Disordered" evidence="1">
    <location>
        <begin position="27"/>
        <end position="61"/>
    </location>
</feature>
<sequence>MCQHQPRGNRYLVFLPIVKAAVHLASTTSTTAPNQGIRKNALAAEENLPAEDVEKDQPHPI</sequence>
<evidence type="ECO:0000313" key="3">
    <source>
        <dbReference type="Proteomes" id="UP000256763"/>
    </source>
</evidence>
<dbReference type="EMBL" id="NFZW01000009">
    <property type="protein sequence ID" value="RFA36484.1"/>
    <property type="molecule type" value="Genomic_DNA"/>
</dbReference>
<proteinExistence type="predicted"/>
<dbReference type="AlphaFoldDB" id="A0A3E0WU26"/>
<comment type="caution">
    <text evidence="2">The sequence shown here is derived from an EMBL/GenBank/DDBJ whole genome shotgun (WGS) entry which is preliminary data.</text>
</comment>
<gene>
    <name evidence="2" type="ORF">CAL65_10930</name>
</gene>
<organism evidence="2 3">
    <name type="scientific">Alkalilimnicola ehrlichii</name>
    <dbReference type="NCBI Taxonomy" id="351052"/>
    <lineage>
        <taxon>Bacteria</taxon>
        <taxon>Pseudomonadati</taxon>
        <taxon>Pseudomonadota</taxon>
        <taxon>Gammaproteobacteria</taxon>
        <taxon>Chromatiales</taxon>
        <taxon>Ectothiorhodospiraceae</taxon>
        <taxon>Alkalilimnicola</taxon>
    </lineage>
</organism>
<evidence type="ECO:0000256" key="1">
    <source>
        <dbReference type="SAM" id="MobiDB-lite"/>
    </source>
</evidence>